<dbReference type="AlphaFoldDB" id="A0A518HBN3"/>
<accession>A0A518HBN3</accession>
<gene>
    <name evidence="1" type="ORF">ElP_62130</name>
</gene>
<protein>
    <submittedName>
        <fullName evidence="1">Uncharacterized protein</fullName>
    </submittedName>
</protein>
<sequence length="161" mass="17971">MSLSTAIAAELDARPDQTGIVSAQEGPDRLELDVSANAPVGVMLEHLDFAVIDPNRPGWTIDELQAWGDRLAKKVNYLMEPLVVLEVDAQGGEVELRSQSPTPRGQLKSYYEVRLNKSGTLRLDRMTFDSADRRRRPSQFQLSREVLERLADDLADTAHGR</sequence>
<dbReference type="EMBL" id="CP036426">
    <property type="protein sequence ID" value="QDV38262.1"/>
    <property type="molecule type" value="Genomic_DNA"/>
</dbReference>
<organism evidence="1 2">
    <name type="scientific">Tautonia plasticadhaerens</name>
    <dbReference type="NCBI Taxonomy" id="2527974"/>
    <lineage>
        <taxon>Bacteria</taxon>
        <taxon>Pseudomonadati</taxon>
        <taxon>Planctomycetota</taxon>
        <taxon>Planctomycetia</taxon>
        <taxon>Isosphaerales</taxon>
        <taxon>Isosphaeraceae</taxon>
        <taxon>Tautonia</taxon>
    </lineage>
</organism>
<evidence type="ECO:0000313" key="1">
    <source>
        <dbReference type="EMBL" id="QDV38262.1"/>
    </source>
</evidence>
<dbReference type="RefSeq" id="WP_145276620.1">
    <property type="nucleotide sequence ID" value="NZ_CP036426.1"/>
</dbReference>
<evidence type="ECO:0000313" key="2">
    <source>
        <dbReference type="Proteomes" id="UP000317835"/>
    </source>
</evidence>
<proteinExistence type="predicted"/>
<name>A0A518HBN3_9BACT</name>
<dbReference type="Proteomes" id="UP000317835">
    <property type="component" value="Chromosome"/>
</dbReference>
<reference evidence="1 2" key="1">
    <citation type="submission" date="2019-02" db="EMBL/GenBank/DDBJ databases">
        <title>Deep-cultivation of Planctomycetes and their phenomic and genomic characterization uncovers novel biology.</title>
        <authorList>
            <person name="Wiegand S."/>
            <person name="Jogler M."/>
            <person name="Boedeker C."/>
            <person name="Pinto D."/>
            <person name="Vollmers J."/>
            <person name="Rivas-Marin E."/>
            <person name="Kohn T."/>
            <person name="Peeters S.H."/>
            <person name="Heuer A."/>
            <person name="Rast P."/>
            <person name="Oberbeckmann S."/>
            <person name="Bunk B."/>
            <person name="Jeske O."/>
            <person name="Meyerdierks A."/>
            <person name="Storesund J.E."/>
            <person name="Kallscheuer N."/>
            <person name="Luecker S."/>
            <person name="Lage O.M."/>
            <person name="Pohl T."/>
            <person name="Merkel B.J."/>
            <person name="Hornburger P."/>
            <person name="Mueller R.-W."/>
            <person name="Bruemmer F."/>
            <person name="Labrenz M."/>
            <person name="Spormann A.M."/>
            <person name="Op den Camp H."/>
            <person name="Overmann J."/>
            <person name="Amann R."/>
            <person name="Jetten M.S.M."/>
            <person name="Mascher T."/>
            <person name="Medema M.H."/>
            <person name="Devos D.P."/>
            <person name="Kaster A.-K."/>
            <person name="Ovreas L."/>
            <person name="Rohde M."/>
            <person name="Galperin M.Y."/>
            <person name="Jogler C."/>
        </authorList>
    </citation>
    <scope>NUCLEOTIDE SEQUENCE [LARGE SCALE GENOMIC DNA]</scope>
    <source>
        <strain evidence="1 2">ElP</strain>
    </source>
</reference>
<dbReference type="OrthoDB" id="282548at2"/>
<keyword evidence="2" id="KW-1185">Reference proteome</keyword>
<dbReference type="KEGG" id="tpla:ElP_62130"/>